<dbReference type="Proteomes" id="UP001476950">
    <property type="component" value="Unassembled WGS sequence"/>
</dbReference>
<keyword evidence="3" id="KW-0597">Phosphoprotein</keyword>
<dbReference type="PROSITE" id="PS50109">
    <property type="entry name" value="HIS_KIN"/>
    <property type="match status" value="1"/>
</dbReference>
<keyword evidence="8" id="KW-0067">ATP-binding</keyword>
<keyword evidence="5" id="KW-0418">Kinase</keyword>
<dbReference type="InterPro" id="IPR019278">
    <property type="entry name" value="DICT_dom"/>
</dbReference>
<keyword evidence="9" id="KW-1185">Reference proteome</keyword>
<dbReference type="SMART" id="SM00387">
    <property type="entry name" value="HATPase_c"/>
    <property type="match status" value="1"/>
</dbReference>
<proteinExistence type="predicted"/>
<sequence>MSPSPAPDQSLYELALATDPALPLLQVSPTTLKAAFSAVLELLIDRELPAVVWAKLPRGAVWQTELAQYSALAGVAKALYVFKNPREEGTDDTLVSAIADPAADPDSLLAGVAETPPAAWQELLLAPESQLRREYFLLVWAENFQGCILAHRPRSAQPAKAPVNAIEAGVGLAEAMAAGAIGDSQERRQHLLVLSSFDAGLIAQVIGGLAHAETMTVPTSSIASASGGEIQPKLALADAVAQWQKLTGEMAITPSNPATLGQLFMKQVQRQEEVWQRNAAYRRQADLVEILQIQKEELSNALRAKADFINTVGQELRTPLTTIKTALTLLNSPSLKPPQRQRYMELIEKECDRQSSLITSLLDLVQLDQAVSPTALESIRMADIVPGVVSTYQPLAEEKGVRLAYTVPEDLPSIACMANWLKQIVINLLHNGIKFTPTGGNVWVRAKKQGSYVNLEVRDTGIGMAPNDLPKIFDRFYRVRQASLEETSGAGLGLTIVQQLLVHCGGSISVKSKPGEGSTFTVLLPIHPKQPLPPSG</sequence>
<name>A0ABV0KQK6_9CYAN</name>
<comment type="catalytic activity">
    <reaction evidence="1">
        <text>ATP + protein L-histidine = ADP + protein N-phospho-L-histidine.</text>
        <dbReference type="EC" id="2.7.13.3"/>
    </reaction>
</comment>
<reference evidence="8 9" key="1">
    <citation type="submission" date="2022-04" db="EMBL/GenBank/DDBJ databases">
        <title>Positive selection, recombination, and allopatry shape intraspecific diversity of widespread and dominant cyanobacteria.</title>
        <authorList>
            <person name="Wei J."/>
            <person name="Shu W."/>
            <person name="Hu C."/>
        </authorList>
    </citation>
    <scope>NUCLEOTIDE SEQUENCE [LARGE SCALE GENOMIC DNA]</scope>
    <source>
        <strain evidence="8 9">AS-A4</strain>
    </source>
</reference>
<dbReference type="EMBL" id="JAMPLM010000031">
    <property type="protein sequence ID" value="MEP1061318.1"/>
    <property type="molecule type" value="Genomic_DNA"/>
</dbReference>
<evidence type="ECO:0000313" key="9">
    <source>
        <dbReference type="Proteomes" id="UP001476950"/>
    </source>
</evidence>
<evidence type="ECO:0000256" key="2">
    <source>
        <dbReference type="ARBA" id="ARBA00012438"/>
    </source>
</evidence>
<dbReference type="InterPro" id="IPR050736">
    <property type="entry name" value="Sensor_HK_Regulatory"/>
</dbReference>
<dbReference type="PRINTS" id="PR00344">
    <property type="entry name" value="BCTRLSENSOR"/>
</dbReference>
<dbReference type="InterPro" id="IPR003661">
    <property type="entry name" value="HisK_dim/P_dom"/>
</dbReference>
<dbReference type="Gene3D" id="3.30.565.10">
    <property type="entry name" value="Histidine kinase-like ATPase, C-terminal domain"/>
    <property type="match status" value="1"/>
</dbReference>
<dbReference type="Pfam" id="PF02518">
    <property type="entry name" value="HATPase_c"/>
    <property type="match status" value="1"/>
</dbReference>
<protein>
    <recommendedName>
        <fullName evidence="2">histidine kinase</fullName>
        <ecNumber evidence="2">2.7.13.3</ecNumber>
    </recommendedName>
</protein>
<dbReference type="PANTHER" id="PTHR43711:SF1">
    <property type="entry name" value="HISTIDINE KINASE 1"/>
    <property type="match status" value="1"/>
</dbReference>
<dbReference type="InterPro" id="IPR005467">
    <property type="entry name" value="His_kinase_dom"/>
</dbReference>
<evidence type="ECO:0000256" key="6">
    <source>
        <dbReference type="ARBA" id="ARBA00023012"/>
    </source>
</evidence>
<dbReference type="SUPFAM" id="SSF55874">
    <property type="entry name" value="ATPase domain of HSP90 chaperone/DNA topoisomerase II/histidine kinase"/>
    <property type="match status" value="1"/>
</dbReference>
<dbReference type="Pfam" id="PF10069">
    <property type="entry name" value="DICT"/>
    <property type="match status" value="1"/>
</dbReference>
<dbReference type="CDD" id="cd00082">
    <property type="entry name" value="HisKA"/>
    <property type="match status" value="1"/>
</dbReference>
<dbReference type="Pfam" id="PF00512">
    <property type="entry name" value="HisKA"/>
    <property type="match status" value="1"/>
</dbReference>
<dbReference type="InterPro" id="IPR036097">
    <property type="entry name" value="HisK_dim/P_sf"/>
</dbReference>
<dbReference type="Gene3D" id="1.10.287.130">
    <property type="match status" value="1"/>
</dbReference>
<evidence type="ECO:0000256" key="4">
    <source>
        <dbReference type="ARBA" id="ARBA00022679"/>
    </source>
</evidence>
<dbReference type="InterPro" id="IPR036890">
    <property type="entry name" value="HATPase_C_sf"/>
</dbReference>
<dbReference type="InterPro" id="IPR003594">
    <property type="entry name" value="HATPase_dom"/>
</dbReference>
<dbReference type="SUPFAM" id="SSF47384">
    <property type="entry name" value="Homodimeric domain of signal transducing histidine kinase"/>
    <property type="match status" value="1"/>
</dbReference>
<feature type="domain" description="Histidine kinase" evidence="7">
    <location>
        <begin position="311"/>
        <end position="528"/>
    </location>
</feature>
<dbReference type="SMART" id="SM00388">
    <property type="entry name" value="HisKA"/>
    <property type="match status" value="1"/>
</dbReference>
<accession>A0ABV0KQK6</accession>
<dbReference type="EC" id="2.7.13.3" evidence="2"/>
<dbReference type="RefSeq" id="WP_190449414.1">
    <property type="nucleotide sequence ID" value="NZ_JAMPLM010000031.1"/>
</dbReference>
<evidence type="ECO:0000256" key="5">
    <source>
        <dbReference type="ARBA" id="ARBA00022777"/>
    </source>
</evidence>
<dbReference type="GO" id="GO:0005524">
    <property type="term" value="F:ATP binding"/>
    <property type="evidence" value="ECO:0007669"/>
    <property type="project" value="UniProtKB-KW"/>
</dbReference>
<evidence type="ECO:0000259" key="7">
    <source>
        <dbReference type="PROSITE" id="PS50109"/>
    </source>
</evidence>
<dbReference type="InterPro" id="IPR004358">
    <property type="entry name" value="Sig_transdc_His_kin-like_C"/>
</dbReference>
<keyword evidence="6" id="KW-0902">Two-component regulatory system</keyword>
<keyword evidence="4" id="KW-0808">Transferase</keyword>
<evidence type="ECO:0000256" key="3">
    <source>
        <dbReference type="ARBA" id="ARBA00022553"/>
    </source>
</evidence>
<evidence type="ECO:0000256" key="1">
    <source>
        <dbReference type="ARBA" id="ARBA00000085"/>
    </source>
</evidence>
<dbReference type="PANTHER" id="PTHR43711">
    <property type="entry name" value="TWO-COMPONENT HISTIDINE KINASE"/>
    <property type="match status" value="1"/>
</dbReference>
<organism evidence="8 9">
    <name type="scientific">Stenomitos frigidus AS-A4</name>
    <dbReference type="NCBI Taxonomy" id="2933935"/>
    <lineage>
        <taxon>Bacteria</taxon>
        <taxon>Bacillati</taxon>
        <taxon>Cyanobacteriota</taxon>
        <taxon>Cyanophyceae</taxon>
        <taxon>Leptolyngbyales</taxon>
        <taxon>Leptolyngbyaceae</taxon>
        <taxon>Stenomitos</taxon>
    </lineage>
</organism>
<evidence type="ECO:0000313" key="8">
    <source>
        <dbReference type="EMBL" id="MEP1061318.1"/>
    </source>
</evidence>
<comment type="caution">
    <text evidence="8">The sequence shown here is derived from an EMBL/GenBank/DDBJ whole genome shotgun (WGS) entry which is preliminary data.</text>
</comment>
<gene>
    <name evidence="8" type="ORF">NDI38_23075</name>
</gene>
<keyword evidence="8" id="KW-0547">Nucleotide-binding</keyword>